<evidence type="ECO:0000313" key="2">
    <source>
        <dbReference type="Proteomes" id="UP000823674"/>
    </source>
</evidence>
<organism evidence="1 2">
    <name type="scientific">Brassica rapa subsp. trilocularis</name>
    <dbReference type="NCBI Taxonomy" id="1813537"/>
    <lineage>
        <taxon>Eukaryota</taxon>
        <taxon>Viridiplantae</taxon>
        <taxon>Streptophyta</taxon>
        <taxon>Embryophyta</taxon>
        <taxon>Tracheophyta</taxon>
        <taxon>Spermatophyta</taxon>
        <taxon>Magnoliopsida</taxon>
        <taxon>eudicotyledons</taxon>
        <taxon>Gunneridae</taxon>
        <taxon>Pentapetalae</taxon>
        <taxon>rosids</taxon>
        <taxon>malvids</taxon>
        <taxon>Brassicales</taxon>
        <taxon>Brassicaceae</taxon>
        <taxon>Brassiceae</taxon>
        <taxon>Brassica</taxon>
    </lineage>
</organism>
<reference evidence="1 2" key="1">
    <citation type="submission" date="2021-03" db="EMBL/GenBank/DDBJ databases">
        <authorList>
            <person name="King G.J."/>
            <person name="Bancroft I."/>
            <person name="Baten A."/>
            <person name="Bloomfield J."/>
            <person name="Borpatragohain P."/>
            <person name="He Z."/>
            <person name="Irish N."/>
            <person name="Irwin J."/>
            <person name="Liu K."/>
            <person name="Mauleon R.P."/>
            <person name="Moore J."/>
            <person name="Morris R."/>
            <person name="Ostergaard L."/>
            <person name="Wang B."/>
            <person name="Wells R."/>
        </authorList>
    </citation>
    <scope>NUCLEOTIDE SEQUENCE [LARGE SCALE GENOMIC DNA]</scope>
    <source>
        <strain evidence="1">R-o-18</strain>
        <tissue evidence="1">Leaf</tissue>
    </source>
</reference>
<evidence type="ECO:0000313" key="1">
    <source>
        <dbReference type="EMBL" id="KAG5374367.1"/>
    </source>
</evidence>
<protein>
    <recommendedName>
        <fullName evidence="3">Retrotransposon Copia-like N-terminal domain-containing protein</fullName>
    </recommendedName>
</protein>
<evidence type="ECO:0008006" key="3">
    <source>
        <dbReference type="Google" id="ProtNLM"/>
    </source>
</evidence>
<accession>A0ABQ7KKA1</accession>
<name>A0ABQ7KKA1_BRACM</name>
<dbReference type="EMBL" id="JADBGQ010000023">
    <property type="protein sequence ID" value="KAG5374367.1"/>
    <property type="molecule type" value="Genomic_DNA"/>
</dbReference>
<keyword evidence="2" id="KW-1185">Reference proteome</keyword>
<sequence length="95" mass="10499">MESGMKMKVAVTFKGTNYLVWSRMVKTAVGSKGLWKHITSGEAPKVITQGDETESPGESVVEKWQQEDMMVMSVLHASLEPAILDAYSYCDEILG</sequence>
<dbReference type="Proteomes" id="UP000823674">
    <property type="component" value="Unassembled WGS sequence"/>
</dbReference>
<gene>
    <name evidence="1" type="primary">A10p009920.1_BraROA</name>
    <name evidence="1" type="ORF">IGI04_042318</name>
</gene>
<proteinExistence type="predicted"/>
<comment type="caution">
    <text evidence="1">The sequence shown here is derived from an EMBL/GenBank/DDBJ whole genome shotgun (WGS) entry which is preliminary data.</text>
</comment>